<keyword evidence="3" id="KW-1185">Reference proteome</keyword>
<dbReference type="InterPro" id="IPR024072">
    <property type="entry name" value="DHFR-like_dom_sf"/>
</dbReference>
<evidence type="ECO:0000259" key="1">
    <source>
        <dbReference type="Pfam" id="PF01872"/>
    </source>
</evidence>
<dbReference type="EMBL" id="BAABHA010000003">
    <property type="protein sequence ID" value="GAA4379534.1"/>
    <property type="molecule type" value="Genomic_DNA"/>
</dbReference>
<dbReference type="SUPFAM" id="SSF53597">
    <property type="entry name" value="Dihydrofolate reductase-like"/>
    <property type="match status" value="1"/>
</dbReference>
<sequence length="185" mass="20606">MGKVIASIWQTVDGVVDAATMDKWFLPFDSETRGNYIRDTIQNCEAMLYGRLTYELLSNHWSEQRNNEFGIANKLNSTKKYLVSTTVKAGSWGETVVIDSDVAGQIERIKHQTQGDILIQGSASLVKFLLTESLVDELRLLVHPYVAGHGKKLFDTELNQELVFLGQQGLDRGVILLTYGPASQG</sequence>
<gene>
    <name evidence="2" type="ORF">GCM10023186_17040</name>
</gene>
<organism evidence="2 3">
    <name type="scientific">Hymenobacter koreensis</name>
    <dbReference type="NCBI Taxonomy" id="1084523"/>
    <lineage>
        <taxon>Bacteria</taxon>
        <taxon>Pseudomonadati</taxon>
        <taxon>Bacteroidota</taxon>
        <taxon>Cytophagia</taxon>
        <taxon>Cytophagales</taxon>
        <taxon>Hymenobacteraceae</taxon>
        <taxon>Hymenobacter</taxon>
    </lineage>
</organism>
<evidence type="ECO:0000313" key="3">
    <source>
        <dbReference type="Proteomes" id="UP001500454"/>
    </source>
</evidence>
<dbReference type="Pfam" id="PF01872">
    <property type="entry name" value="RibD_C"/>
    <property type="match status" value="1"/>
</dbReference>
<reference evidence="3" key="1">
    <citation type="journal article" date="2019" name="Int. J. Syst. Evol. Microbiol.">
        <title>The Global Catalogue of Microorganisms (GCM) 10K type strain sequencing project: providing services to taxonomists for standard genome sequencing and annotation.</title>
        <authorList>
            <consortium name="The Broad Institute Genomics Platform"/>
            <consortium name="The Broad Institute Genome Sequencing Center for Infectious Disease"/>
            <person name="Wu L."/>
            <person name="Ma J."/>
        </authorList>
    </citation>
    <scope>NUCLEOTIDE SEQUENCE [LARGE SCALE GENOMIC DNA]</scope>
    <source>
        <strain evidence="3">JCM 17924</strain>
    </source>
</reference>
<comment type="caution">
    <text evidence="2">The sequence shown here is derived from an EMBL/GenBank/DDBJ whole genome shotgun (WGS) entry which is preliminary data.</text>
</comment>
<dbReference type="Proteomes" id="UP001500454">
    <property type="component" value="Unassembled WGS sequence"/>
</dbReference>
<feature type="domain" description="Bacterial bifunctional deaminase-reductase C-terminal" evidence="1">
    <location>
        <begin position="3"/>
        <end position="173"/>
    </location>
</feature>
<name>A0ABP8IY05_9BACT</name>
<proteinExistence type="predicted"/>
<dbReference type="Gene3D" id="3.40.430.10">
    <property type="entry name" value="Dihydrofolate Reductase, subunit A"/>
    <property type="match status" value="1"/>
</dbReference>
<protein>
    <submittedName>
        <fullName evidence="2">Dihydrofolate reductase family protein</fullName>
    </submittedName>
</protein>
<evidence type="ECO:0000313" key="2">
    <source>
        <dbReference type="EMBL" id="GAA4379534.1"/>
    </source>
</evidence>
<dbReference type="InterPro" id="IPR002734">
    <property type="entry name" value="RibDG_C"/>
</dbReference>
<dbReference type="RefSeq" id="WP_345223245.1">
    <property type="nucleotide sequence ID" value="NZ_BAABHA010000003.1"/>
</dbReference>
<accession>A0ABP8IY05</accession>